<accession>A0ABV2RLQ9</accession>
<protein>
    <submittedName>
        <fullName evidence="4">Simple sugar transport system substrate-binding protein</fullName>
    </submittedName>
</protein>
<evidence type="ECO:0000313" key="4">
    <source>
        <dbReference type="EMBL" id="MET4717884.1"/>
    </source>
</evidence>
<comment type="similarity">
    <text evidence="2">Belongs to the bacterial solute-binding protein 2 family.</text>
</comment>
<dbReference type="CDD" id="cd20002">
    <property type="entry name" value="PBP1_LsrB_Quorum_Sensing-like"/>
    <property type="match status" value="1"/>
</dbReference>
<dbReference type="PROSITE" id="PS51318">
    <property type="entry name" value="TAT"/>
    <property type="match status" value="1"/>
</dbReference>
<evidence type="ECO:0000256" key="2">
    <source>
        <dbReference type="ARBA" id="ARBA00007639"/>
    </source>
</evidence>
<dbReference type="EMBL" id="JBEPTQ010000002">
    <property type="protein sequence ID" value="MET4717884.1"/>
    <property type="molecule type" value="Genomic_DNA"/>
</dbReference>
<dbReference type="Gene3D" id="3.40.50.2300">
    <property type="match status" value="2"/>
</dbReference>
<dbReference type="InterPro" id="IPR028082">
    <property type="entry name" value="Peripla_BP_I"/>
</dbReference>
<keyword evidence="4" id="KW-0762">Sugar transport</keyword>
<dbReference type="PANTHER" id="PTHR30036">
    <property type="entry name" value="D-XYLOSE-BINDING PERIPLASMIC PROTEIN"/>
    <property type="match status" value="1"/>
</dbReference>
<evidence type="ECO:0000256" key="1">
    <source>
        <dbReference type="ARBA" id="ARBA00004418"/>
    </source>
</evidence>
<name>A0ABV2RLQ9_BRAJP</name>
<reference evidence="4 5" key="1">
    <citation type="submission" date="2024-06" db="EMBL/GenBank/DDBJ databases">
        <title>Genomic Encyclopedia of Type Strains, Phase V (KMG-V): Genome sequencing to study the core and pangenomes of soil and plant-associated prokaryotes.</title>
        <authorList>
            <person name="Whitman W."/>
        </authorList>
    </citation>
    <scope>NUCLEOTIDE SEQUENCE [LARGE SCALE GENOMIC DNA]</scope>
    <source>
        <strain evidence="4 5">USDA 160</strain>
    </source>
</reference>
<comment type="subcellular location">
    <subcellularLocation>
        <location evidence="1">Periplasm</location>
    </subcellularLocation>
</comment>
<dbReference type="PANTHER" id="PTHR30036:SF7">
    <property type="entry name" value="ABC TRANSPORTER PERIPLASMIC-BINDING PROTEIN YPHF"/>
    <property type="match status" value="1"/>
</dbReference>
<sequence>MKFSPPIKNEANCSGRRVPGKGAEAKIASWEGTMDRRQTLKMLGGAAAIAGTGFPGFAFAQAQKEMVTVVKIAGIPWFNALEKGIQKGAKDFSINATMVGPANVDPAQQVKLLDDLIAKKVNVIGLVPLDVKVCEPVLKRAQAAGIKVITHEGPEQEGRDWNVELIDSVRFGEVQMERLAKDMGGEGDYVVYVGTLTTPLHNKWADAAIAYQQKNFPKMKLVADRFPGADEIDTSQRTTLDVIKAYPNLRGILGFGSNGPIGAGNAVRQQRLGKKIAVVGTVLPSQAKSLIADDTIREGFLWNPTDAGYAMVAVAKLVLDGKPITDGVDVPGLGKAAVDVAGKQIKVDKIMRINKETIDGLIAGGL</sequence>
<proteinExistence type="inferred from homology"/>
<keyword evidence="4" id="KW-0813">Transport</keyword>
<dbReference type="InterPro" id="IPR025997">
    <property type="entry name" value="SBP_2_dom"/>
</dbReference>
<dbReference type="Proteomes" id="UP001549291">
    <property type="component" value="Unassembled WGS sequence"/>
</dbReference>
<keyword evidence="5" id="KW-1185">Reference proteome</keyword>
<evidence type="ECO:0000259" key="3">
    <source>
        <dbReference type="Pfam" id="PF13407"/>
    </source>
</evidence>
<gene>
    <name evidence="4" type="ORF">ABIF63_001990</name>
</gene>
<dbReference type="InterPro" id="IPR006311">
    <property type="entry name" value="TAT_signal"/>
</dbReference>
<dbReference type="Pfam" id="PF13407">
    <property type="entry name" value="Peripla_BP_4"/>
    <property type="match status" value="1"/>
</dbReference>
<dbReference type="InterPro" id="IPR050555">
    <property type="entry name" value="Bact_Solute-Bind_Prot2"/>
</dbReference>
<comment type="caution">
    <text evidence="4">The sequence shown here is derived from an EMBL/GenBank/DDBJ whole genome shotgun (WGS) entry which is preliminary data.</text>
</comment>
<dbReference type="SUPFAM" id="SSF53822">
    <property type="entry name" value="Periplasmic binding protein-like I"/>
    <property type="match status" value="1"/>
</dbReference>
<feature type="domain" description="Periplasmic binding protein" evidence="3">
    <location>
        <begin position="68"/>
        <end position="322"/>
    </location>
</feature>
<evidence type="ECO:0000313" key="5">
    <source>
        <dbReference type="Proteomes" id="UP001549291"/>
    </source>
</evidence>
<organism evidence="4 5">
    <name type="scientific">Bradyrhizobium japonicum</name>
    <dbReference type="NCBI Taxonomy" id="375"/>
    <lineage>
        <taxon>Bacteria</taxon>
        <taxon>Pseudomonadati</taxon>
        <taxon>Pseudomonadota</taxon>
        <taxon>Alphaproteobacteria</taxon>
        <taxon>Hyphomicrobiales</taxon>
        <taxon>Nitrobacteraceae</taxon>
        <taxon>Bradyrhizobium</taxon>
    </lineage>
</organism>